<dbReference type="OrthoDB" id="3944237at2759"/>
<evidence type="ECO:0000313" key="1">
    <source>
        <dbReference type="EMBL" id="KAF1938392.1"/>
    </source>
</evidence>
<gene>
    <name evidence="1" type="ORF">EJ02DRAFT_383788</name>
</gene>
<reference evidence="1" key="1">
    <citation type="journal article" date="2020" name="Stud. Mycol.">
        <title>101 Dothideomycetes genomes: a test case for predicting lifestyles and emergence of pathogens.</title>
        <authorList>
            <person name="Haridas S."/>
            <person name="Albert R."/>
            <person name="Binder M."/>
            <person name="Bloem J."/>
            <person name="Labutti K."/>
            <person name="Salamov A."/>
            <person name="Andreopoulos B."/>
            <person name="Baker S."/>
            <person name="Barry K."/>
            <person name="Bills G."/>
            <person name="Bluhm B."/>
            <person name="Cannon C."/>
            <person name="Castanera R."/>
            <person name="Culley D."/>
            <person name="Daum C."/>
            <person name="Ezra D."/>
            <person name="Gonzalez J."/>
            <person name="Henrissat B."/>
            <person name="Kuo A."/>
            <person name="Liang C."/>
            <person name="Lipzen A."/>
            <person name="Lutzoni F."/>
            <person name="Magnuson J."/>
            <person name="Mondo S."/>
            <person name="Nolan M."/>
            <person name="Ohm R."/>
            <person name="Pangilinan J."/>
            <person name="Park H.-J."/>
            <person name="Ramirez L."/>
            <person name="Alfaro M."/>
            <person name="Sun H."/>
            <person name="Tritt A."/>
            <person name="Yoshinaga Y."/>
            <person name="Zwiers L.-H."/>
            <person name="Turgeon B."/>
            <person name="Goodwin S."/>
            <person name="Spatafora J."/>
            <person name="Crous P."/>
            <person name="Grigoriev I."/>
        </authorList>
    </citation>
    <scope>NUCLEOTIDE SEQUENCE</scope>
    <source>
        <strain evidence="1">CBS 161.51</strain>
    </source>
</reference>
<feature type="non-terminal residue" evidence="1">
    <location>
        <position position="116"/>
    </location>
</feature>
<organism evidence="1 2">
    <name type="scientific">Clathrospora elynae</name>
    <dbReference type="NCBI Taxonomy" id="706981"/>
    <lineage>
        <taxon>Eukaryota</taxon>
        <taxon>Fungi</taxon>
        <taxon>Dikarya</taxon>
        <taxon>Ascomycota</taxon>
        <taxon>Pezizomycotina</taxon>
        <taxon>Dothideomycetes</taxon>
        <taxon>Pleosporomycetidae</taxon>
        <taxon>Pleosporales</taxon>
        <taxon>Diademaceae</taxon>
        <taxon>Clathrospora</taxon>
    </lineage>
</organism>
<dbReference type="AlphaFoldDB" id="A0A6A5SEW0"/>
<dbReference type="EMBL" id="ML976106">
    <property type="protein sequence ID" value="KAF1938392.1"/>
    <property type="molecule type" value="Genomic_DNA"/>
</dbReference>
<name>A0A6A5SEW0_9PLEO</name>
<protein>
    <submittedName>
        <fullName evidence="1">Uncharacterized protein</fullName>
    </submittedName>
</protein>
<proteinExistence type="predicted"/>
<dbReference type="Proteomes" id="UP000800038">
    <property type="component" value="Unassembled WGS sequence"/>
</dbReference>
<evidence type="ECO:0000313" key="2">
    <source>
        <dbReference type="Proteomes" id="UP000800038"/>
    </source>
</evidence>
<accession>A0A6A5SEW0</accession>
<keyword evidence="2" id="KW-1185">Reference proteome</keyword>
<sequence length="116" mass="13320">MLLRCLELKEPIKRFMRKLQRVEDDNDDVDYNPLTDCLTNDKWDSALELVDFLEAPYEMTKLLEGNNSSCGDGFTKGDGFGSLWQTLVNLQGLWALYSSRNEELKNVNDAGGKYFK</sequence>